<evidence type="ECO:0000256" key="1">
    <source>
        <dbReference type="ARBA" id="ARBA00003456"/>
    </source>
</evidence>
<evidence type="ECO:0000256" key="6">
    <source>
        <dbReference type="ARBA" id="ARBA00023065"/>
    </source>
</evidence>
<keyword evidence="10" id="KW-1003">Cell membrane</keyword>
<dbReference type="InterPro" id="IPR035968">
    <property type="entry name" value="ATP_synth_F1_ATPase_gsu"/>
</dbReference>
<evidence type="ECO:0000256" key="2">
    <source>
        <dbReference type="ARBA" id="ARBA00004170"/>
    </source>
</evidence>
<keyword evidence="8 10" id="KW-0139">CF(1)</keyword>
<dbReference type="CDD" id="cd12151">
    <property type="entry name" value="F1-ATPase_gamma"/>
    <property type="match status" value="1"/>
</dbReference>
<dbReference type="Pfam" id="PF00231">
    <property type="entry name" value="ATP-synt"/>
    <property type="match status" value="1"/>
</dbReference>
<dbReference type="EMBL" id="VOGB01000004">
    <property type="protein sequence ID" value="MQM72527.1"/>
    <property type="molecule type" value="Genomic_DNA"/>
</dbReference>
<comment type="caution">
    <text evidence="11">The sequence shown here is derived from an EMBL/GenBank/DDBJ whole genome shotgun (WGS) entry which is preliminary data.</text>
</comment>
<dbReference type="GO" id="GO:0042777">
    <property type="term" value="P:proton motive force-driven plasma membrane ATP synthesis"/>
    <property type="evidence" value="ECO:0007669"/>
    <property type="project" value="UniProtKB-UniRule"/>
</dbReference>
<dbReference type="GO" id="GO:0005886">
    <property type="term" value="C:plasma membrane"/>
    <property type="evidence" value="ECO:0007669"/>
    <property type="project" value="UniProtKB-SubCell"/>
</dbReference>
<evidence type="ECO:0000256" key="5">
    <source>
        <dbReference type="ARBA" id="ARBA00022781"/>
    </source>
</evidence>
<dbReference type="PROSITE" id="PS00153">
    <property type="entry name" value="ATPASE_GAMMA"/>
    <property type="match status" value="1"/>
</dbReference>
<accession>A0A6L5GQN0</accession>
<dbReference type="InterPro" id="IPR023632">
    <property type="entry name" value="ATP_synth_F1_gsu_CS"/>
</dbReference>
<dbReference type="Proteomes" id="UP000473648">
    <property type="component" value="Unassembled WGS sequence"/>
</dbReference>
<dbReference type="GO" id="GO:0046933">
    <property type="term" value="F:proton-transporting ATP synthase activity, rotational mechanism"/>
    <property type="evidence" value="ECO:0007669"/>
    <property type="project" value="UniProtKB-UniRule"/>
</dbReference>
<dbReference type="HAMAP" id="MF_00815">
    <property type="entry name" value="ATP_synth_gamma_bact"/>
    <property type="match status" value="1"/>
</dbReference>
<dbReference type="PRINTS" id="PR00126">
    <property type="entry name" value="ATPASEGAMMA"/>
</dbReference>
<proteinExistence type="inferred from homology"/>
<comment type="subunit">
    <text evidence="10">F-type ATPases have 2 components, CF(1) - the catalytic core - and CF(0) - the membrane proton channel. CF(1) has five subunits: alpha(3), beta(3), gamma(1), delta(1), epsilon(1). CF(0) has three main subunits: a, b and c.</text>
</comment>
<reference evidence="11" key="1">
    <citation type="journal article" date="2020" name="Appl. Environ. Microbiol.">
        <title>Medium-Chain Fatty Acid Synthesis by 'Candidatus Weimeria bifida' gen. nov., sp. nov., and 'Candidatus Pseudoramibacter fermentans' sp. nov.</title>
        <authorList>
            <person name="Scarborough M.J."/>
            <person name="Myers K.S."/>
            <person name="Donohue T.J."/>
            <person name="Noguera D.R."/>
        </authorList>
    </citation>
    <scope>NUCLEOTIDE SEQUENCE</scope>
    <source>
        <strain evidence="11">EUB1.1</strain>
    </source>
</reference>
<keyword evidence="12" id="KW-1185">Reference proteome</keyword>
<keyword evidence="5 10" id="KW-0375">Hydrogen ion transport</keyword>
<dbReference type="NCBIfam" id="TIGR01146">
    <property type="entry name" value="ATPsyn_F1gamma"/>
    <property type="match status" value="1"/>
</dbReference>
<name>A0A6L5GQN0_9FIRM</name>
<evidence type="ECO:0000256" key="8">
    <source>
        <dbReference type="ARBA" id="ARBA00023196"/>
    </source>
</evidence>
<sequence length="296" mass="33693">MASLNELKTRIASVQDTMKITNAMYMISNNKMRKARKAWQDTLPYFDTLESVLALALRHLPDEDAEHPFFDSRPEIPAEERKTGYIVITGDKGLAGAYHQNIFKLLEKSLKSTPNNQIFVVGQVGVHYLRQRKIPFDVNFMYTAQDPTLGRARDMAYRVFQAFHHHMLDDVYIIYTKMINSVTMETTKTKVLPLEPKDVLETADPIHTEFELYPTPRAVVNTVVPDYTVGEIYSAMVEAYCSEQNSRVMAMENATDSAKDILSDLKLEYNRVRQASITQEITEIAAGARAQQKGKS</sequence>
<keyword evidence="4 10" id="KW-0813">Transport</keyword>
<protein>
    <recommendedName>
        <fullName evidence="10">ATP synthase gamma chain</fullName>
    </recommendedName>
    <alternativeName>
        <fullName evidence="10">ATP synthase F1 sector gamma subunit</fullName>
    </alternativeName>
    <alternativeName>
        <fullName evidence="10">F-ATPase gamma subunit</fullName>
    </alternativeName>
</protein>
<dbReference type="SUPFAM" id="SSF52943">
    <property type="entry name" value="ATP synthase (F1-ATPase), gamma subunit"/>
    <property type="match status" value="1"/>
</dbReference>
<keyword evidence="9 10" id="KW-0066">ATP synthesis</keyword>
<dbReference type="Gene3D" id="1.10.287.80">
    <property type="entry name" value="ATP synthase, gamma subunit, helix hairpin domain"/>
    <property type="match status" value="1"/>
</dbReference>
<dbReference type="PANTHER" id="PTHR11693:SF22">
    <property type="entry name" value="ATP SYNTHASE SUBUNIT GAMMA, MITOCHONDRIAL"/>
    <property type="match status" value="1"/>
</dbReference>
<comment type="function">
    <text evidence="1 10">Produces ATP from ADP in the presence of a proton gradient across the membrane. The gamma chain is believed to be important in regulating ATPase activity and the flow of protons through the CF(0) complex.</text>
</comment>
<dbReference type="Gene3D" id="3.40.1380.10">
    <property type="match status" value="1"/>
</dbReference>
<dbReference type="GO" id="GO:0045259">
    <property type="term" value="C:proton-transporting ATP synthase complex"/>
    <property type="evidence" value="ECO:0007669"/>
    <property type="project" value="UniProtKB-KW"/>
</dbReference>
<evidence type="ECO:0000256" key="7">
    <source>
        <dbReference type="ARBA" id="ARBA00023136"/>
    </source>
</evidence>
<organism evidence="11 12">
    <name type="scientific">Candidatus Pseudoramibacter fermentans</name>
    <dbReference type="NCBI Taxonomy" id="2594427"/>
    <lineage>
        <taxon>Bacteria</taxon>
        <taxon>Bacillati</taxon>
        <taxon>Bacillota</taxon>
        <taxon>Clostridia</taxon>
        <taxon>Eubacteriales</taxon>
        <taxon>Eubacteriaceae</taxon>
        <taxon>Pseudoramibacter</taxon>
    </lineage>
</organism>
<evidence type="ECO:0000256" key="4">
    <source>
        <dbReference type="ARBA" id="ARBA00022448"/>
    </source>
</evidence>
<keyword evidence="7 10" id="KW-0472">Membrane</keyword>
<dbReference type="GO" id="GO:0005524">
    <property type="term" value="F:ATP binding"/>
    <property type="evidence" value="ECO:0007669"/>
    <property type="project" value="UniProtKB-UniRule"/>
</dbReference>
<evidence type="ECO:0000313" key="11">
    <source>
        <dbReference type="EMBL" id="MQM72527.1"/>
    </source>
</evidence>
<gene>
    <name evidence="10 11" type="primary">atpG</name>
    <name evidence="11" type="ORF">FRC53_03685</name>
</gene>
<comment type="subcellular location">
    <subcellularLocation>
        <location evidence="10">Cell membrane</location>
        <topology evidence="10">Peripheral membrane protein</topology>
    </subcellularLocation>
    <subcellularLocation>
        <location evidence="2">Membrane</location>
        <topology evidence="2">Peripheral membrane protein</topology>
    </subcellularLocation>
</comment>
<comment type="similarity">
    <text evidence="3 10">Belongs to the ATPase gamma chain family.</text>
</comment>
<dbReference type="PANTHER" id="PTHR11693">
    <property type="entry name" value="ATP SYNTHASE GAMMA CHAIN"/>
    <property type="match status" value="1"/>
</dbReference>
<dbReference type="AlphaFoldDB" id="A0A6L5GQN0"/>
<evidence type="ECO:0000256" key="9">
    <source>
        <dbReference type="ARBA" id="ARBA00023310"/>
    </source>
</evidence>
<evidence type="ECO:0000313" key="12">
    <source>
        <dbReference type="Proteomes" id="UP000473648"/>
    </source>
</evidence>
<dbReference type="InterPro" id="IPR000131">
    <property type="entry name" value="ATP_synth_F1_gsu"/>
</dbReference>
<keyword evidence="6 10" id="KW-0406">Ion transport</keyword>
<evidence type="ECO:0000256" key="10">
    <source>
        <dbReference type="HAMAP-Rule" id="MF_00815"/>
    </source>
</evidence>
<evidence type="ECO:0000256" key="3">
    <source>
        <dbReference type="ARBA" id="ARBA00007681"/>
    </source>
</evidence>